<protein>
    <submittedName>
        <fullName evidence="2">Uncharacterized protein</fullName>
    </submittedName>
</protein>
<dbReference type="Proteomes" id="UP000054549">
    <property type="component" value="Unassembled WGS sequence"/>
</dbReference>
<evidence type="ECO:0000313" key="3">
    <source>
        <dbReference type="Proteomes" id="UP000054549"/>
    </source>
</evidence>
<reference evidence="2 3" key="1">
    <citation type="submission" date="2014-04" db="EMBL/GenBank/DDBJ databases">
        <title>Evolutionary Origins and Diversification of the Mycorrhizal Mutualists.</title>
        <authorList>
            <consortium name="DOE Joint Genome Institute"/>
            <consortium name="Mycorrhizal Genomics Consortium"/>
            <person name="Kohler A."/>
            <person name="Kuo A."/>
            <person name="Nagy L.G."/>
            <person name="Floudas D."/>
            <person name="Copeland A."/>
            <person name="Barry K.W."/>
            <person name="Cichocki N."/>
            <person name="Veneault-Fourrey C."/>
            <person name="LaButti K."/>
            <person name="Lindquist E.A."/>
            <person name="Lipzen A."/>
            <person name="Lundell T."/>
            <person name="Morin E."/>
            <person name="Murat C."/>
            <person name="Riley R."/>
            <person name="Ohm R."/>
            <person name="Sun H."/>
            <person name="Tunlid A."/>
            <person name="Henrissat B."/>
            <person name="Grigoriev I.V."/>
            <person name="Hibbett D.S."/>
            <person name="Martin F."/>
        </authorList>
    </citation>
    <scope>NUCLEOTIDE SEQUENCE [LARGE SCALE GENOMIC DNA]</scope>
    <source>
        <strain evidence="2 3">Koide BX008</strain>
    </source>
</reference>
<feature type="region of interest" description="Disordered" evidence="1">
    <location>
        <begin position="56"/>
        <end position="81"/>
    </location>
</feature>
<accession>A0A0C2WEV3</accession>
<name>A0A0C2WEV3_AMAMK</name>
<dbReference type="HOGENOM" id="CLU_1795975_0_0_1"/>
<organism evidence="2 3">
    <name type="scientific">Amanita muscaria (strain Koide BX008)</name>
    <dbReference type="NCBI Taxonomy" id="946122"/>
    <lineage>
        <taxon>Eukaryota</taxon>
        <taxon>Fungi</taxon>
        <taxon>Dikarya</taxon>
        <taxon>Basidiomycota</taxon>
        <taxon>Agaricomycotina</taxon>
        <taxon>Agaricomycetes</taxon>
        <taxon>Agaricomycetidae</taxon>
        <taxon>Agaricales</taxon>
        <taxon>Pluteineae</taxon>
        <taxon>Amanitaceae</taxon>
        <taxon>Amanita</taxon>
    </lineage>
</organism>
<evidence type="ECO:0000313" key="2">
    <source>
        <dbReference type="EMBL" id="KIL59917.1"/>
    </source>
</evidence>
<sequence length="144" mass="16575">MQDAIECAQTVYGEELEEKWKRRARDRKIPKGTKGTSKKRDLEEFQADIEVIDVDDVDVDTPPFSAPTNTSDEQSEKRREEKEFKFLKTTEHLLAHETLERAFHVKYECTGKEFEDSEIAGLSKMAASCEEVEAIVDKMRTGKD</sequence>
<proteinExistence type="predicted"/>
<dbReference type="InParanoid" id="A0A0C2WEV3"/>
<evidence type="ECO:0000256" key="1">
    <source>
        <dbReference type="SAM" id="MobiDB-lite"/>
    </source>
</evidence>
<dbReference type="AlphaFoldDB" id="A0A0C2WEV3"/>
<gene>
    <name evidence="2" type="ORF">M378DRAFT_14478</name>
</gene>
<keyword evidence="3" id="KW-1185">Reference proteome</keyword>
<dbReference type="EMBL" id="KN818307">
    <property type="protein sequence ID" value="KIL59917.1"/>
    <property type="molecule type" value="Genomic_DNA"/>
</dbReference>